<gene>
    <name evidence="4" type="ORF">ABQ292_12155</name>
</gene>
<keyword evidence="5" id="KW-1185">Reference proteome</keyword>
<dbReference type="PANTHER" id="PTHR16305:SF35">
    <property type="entry name" value="TRANSCRIPTIONAL ACTIVATOR DOMAIN"/>
    <property type="match status" value="1"/>
</dbReference>
<keyword evidence="2" id="KW-0067">ATP-binding</keyword>
<name>A0ABV3XFF6_9ACTN</name>
<dbReference type="PANTHER" id="PTHR16305">
    <property type="entry name" value="TESTICULAR SOLUBLE ADENYLYL CYCLASE"/>
    <property type="match status" value="1"/>
</dbReference>
<dbReference type="InterPro" id="IPR011990">
    <property type="entry name" value="TPR-like_helical_dom_sf"/>
</dbReference>
<dbReference type="Pfam" id="PF00196">
    <property type="entry name" value="GerE"/>
    <property type="match status" value="1"/>
</dbReference>
<dbReference type="SUPFAM" id="SSF52540">
    <property type="entry name" value="P-loop containing nucleoside triphosphate hydrolases"/>
    <property type="match status" value="1"/>
</dbReference>
<dbReference type="SUPFAM" id="SSF48452">
    <property type="entry name" value="TPR-like"/>
    <property type="match status" value="1"/>
</dbReference>
<dbReference type="InterPro" id="IPR016032">
    <property type="entry name" value="Sig_transdc_resp-reg_C-effctor"/>
</dbReference>
<dbReference type="Proteomes" id="UP001560045">
    <property type="component" value="Unassembled WGS sequence"/>
</dbReference>
<protein>
    <submittedName>
        <fullName evidence="4">AAA family ATPase</fullName>
    </submittedName>
</protein>
<evidence type="ECO:0000256" key="1">
    <source>
        <dbReference type="ARBA" id="ARBA00022741"/>
    </source>
</evidence>
<dbReference type="Gene3D" id="1.10.10.10">
    <property type="entry name" value="Winged helix-like DNA-binding domain superfamily/Winged helix DNA-binding domain"/>
    <property type="match status" value="1"/>
</dbReference>
<dbReference type="InterPro" id="IPR000792">
    <property type="entry name" value="Tscrpt_reg_LuxR_C"/>
</dbReference>
<dbReference type="SUPFAM" id="SSF46894">
    <property type="entry name" value="C-terminal effector domain of the bipartite response regulators"/>
    <property type="match status" value="1"/>
</dbReference>
<dbReference type="PROSITE" id="PS50043">
    <property type="entry name" value="HTH_LUXR_2"/>
    <property type="match status" value="1"/>
</dbReference>
<dbReference type="PRINTS" id="PR00038">
    <property type="entry name" value="HTHLUXR"/>
</dbReference>
<comment type="caution">
    <text evidence="4">The sequence shown here is derived from an EMBL/GenBank/DDBJ whole genome shotgun (WGS) entry which is preliminary data.</text>
</comment>
<evidence type="ECO:0000256" key="2">
    <source>
        <dbReference type="ARBA" id="ARBA00022840"/>
    </source>
</evidence>
<dbReference type="InterPro" id="IPR041664">
    <property type="entry name" value="AAA_16"/>
</dbReference>
<dbReference type="Gene3D" id="1.25.40.10">
    <property type="entry name" value="Tetratricopeptide repeat domain"/>
    <property type="match status" value="1"/>
</dbReference>
<feature type="domain" description="HTH luxR-type" evidence="3">
    <location>
        <begin position="857"/>
        <end position="922"/>
    </location>
</feature>
<evidence type="ECO:0000313" key="5">
    <source>
        <dbReference type="Proteomes" id="UP001560045"/>
    </source>
</evidence>
<evidence type="ECO:0000313" key="4">
    <source>
        <dbReference type="EMBL" id="MEX5719112.1"/>
    </source>
</evidence>
<keyword evidence="1" id="KW-0547">Nucleotide-binding</keyword>
<dbReference type="Pfam" id="PF13191">
    <property type="entry name" value="AAA_16"/>
    <property type="match status" value="1"/>
</dbReference>
<dbReference type="EMBL" id="JBFNXQ010000033">
    <property type="protein sequence ID" value="MEX5719112.1"/>
    <property type="molecule type" value="Genomic_DNA"/>
</dbReference>
<proteinExistence type="predicted"/>
<evidence type="ECO:0000259" key="3">
    <source>
        <dbReference type="PROSITE" id="PS50043"/>
    </source>
</evidence>
<dbReference type="RefSeq" id="WP_369206620.1">
    <property type="nucleotide sequence ID" value="NZ_JBFNXQ010000033.1"/>
</dbReference>
<dbReference type="InterPro" id="IPR027417">
    <property type="entry name" value="P-loop_NTPase"/>
</dbReference>
<sequence>MDDGGSGRPAGSLVGRAGDVAVLTAFLDRAAGHGAALVLTGEPGVGKSALLDVAAQAAGTSGVRVLSAAGAEFEAEVGFAALNQLLVPVLGELTSLSDLHRSALATSLGYRAGPTADRLVVSTAALTLLREVATGRPVLVVVDDLPWLDRASAGVLGFVARRLSGARIGLLAASRSGDGDFLPLAGLPEHEVRPLGDRAAEELVTSRYPTMAPRVRRRVVTAAQGNPLALLELPAALTGRQRVALEALPSVLPLSRHLQALFADRMGTLPPATRRLLLLAALDGTGDLRVLGAASRDEDWLDGLAPAEEARLLRVDAETQRLSLRHPLIGSAAVELATSGERRRAHAALAEVLVDQPDRRAWHLAEAAVGPDGPAADLLDEAADRALRKGDGVRAVTALLRAADLSPSGPDRARRLARAAYVGAHAAGELRRVPDLLLQARRADPDGGGSLQTAMAASYHLSTGDGDVDGAHVALVRAIESALLGPVGVGDLDEALHGLLVICHSSGRPEPWQALESAAARLGHRLGLALSVARSTFGAPAHATAADLRQLDRVIAGIDAEEDPAQIVRTGLAASYVDRLDGCRQALWRVVGSGREGGAVACAVDALVVLCQDAYGAGRWEEARRTAEEAVELGEALGYRLPSLSGTCCLALLAAAEGRHETARTLAGQVVSWAGPRGVRALEHSAYRARALAALAEGDFEEAYRQAAAISPPGVVAPHVPVAPWVTLDLVEAAVRTGRRQEAEAHVAAMRGLEVFRLCPRLVLLAAGSAALTAPDDGAAACFEEAMATPGADRHPFESARVQLAYGEHLRRVRATGAARLHLAGALEAFTRLGARPWAVRAEHELRATGVSRSPVARAAPVELTPQEHEISMLAAAGLTNKQIGVQLYLSPRTVSAHLYRVFPKLGISSRAALRDALARVPQEVGGRGAG</sequence>
<dbReference type="SMART" id="SM00421">
    <property type="entry name" value="HTH_LUXR"/>
    <property type="match status" value="1"/>
</dbReference>
<dbReference type="PROSITE" id="PS00622">
    <property type="entry name" value="HTH_LUXR_1"/>
    <property type="match status" value="1"/>
</dbReference>
<reference evidence="4 5" key="1">
    <citation type="submission" date="2024-06" db="EMBL/GenBank/DDBJ databases">
        <title>Draft genome sequence of Geodermatophilus badlandi, a novel member of the Geodermatophilaceae isolated from badland sedimentary rocks in the Red desert, Wyoming, USA.</title>
        <authorList>
            <person name="Ben Tekaya S."/>
            <person name="Nouioui I."/>
            <person name="Flores G.M."/>
            <person name="Shaal M.N."/>
            <person name="Bredoire F."/>
            <person name="Basile F."/>
            <person name="Van Diepen L."/>
            <person name="Ward N.L."/>
        </authorList>
    </citation>
    <scope>NUCLEOTIDE SEQUENCE [LARGE SCALE GENOMIC DNA]</scope>
    <source>
        <strain evidence="4 5">WL48A</strain>
    </source>
</reference>
<dbReference type="CDD" id="cd06170">
    <property type="entry name" value="LuxR_C_like"/>
    <property type="match status" value="1"/>
</dbReference>
<organism evidence="4 5">
    <name type="scientific">Geodermatophilus maliterrae</name>
    <dbReference type="NCBI Taxonomy" id="3162531"/>
    <lineage>
        <taxon>Bacteria</taxon>
        <taxon>Bacillati</taxon>
        <taxon>Actinomycetota</taxon>
        <taxon>Actinomycetes</taxon>
        <taxon>Geodermatophilales</taxon>
        <taxon>Geodermatophilaceae</taxon>
        <taxon>Geodermatophilus</taxon>
    </lineage>
</organism>
<dbReference type="InterPro" id="IPR036388">
    <property type="entry name" value="WH-like_DNA-bd_sf"/>
</dbReference>
<accession>A0ABV3XFF6</accession>